<accession>A0AAW1L2N7</accession>
<evidence type="ECO:0000256" key="5">
    <source>
        <dbReference type="SAM" id="MobiDB-lite"/>
    </source>
</evidence>
<dbReference type="AlphaFoldDB" id="A0AAW1L2N7"/>
<keyword evidence="7" id="KW-1185">Reference proteome</keyword>
<evidence type="ECO:0000313" key="6">
    <source>
        <dbReference type="EMBL" id="KAK9728745.1"/>
    </source>
</evidence>
<keyword evidence="4" id="KW-0175">Coiled coil</keyword>
<dbReference type="GO" id="GO:0030686">
    <property type="term" value="C:90S preribosome"/>
    <property type="evidence" value="ECO:0007669"/>
    <property type="project" value="InterPro"/>
</dbReference>
<dbReference type="GO" id="GO:0000462">
    <property type="term" value="P:maturation of SSU-rRNA from tricistronic rRNA transcript (SSU-rRNA, 5.8S rRNA, LSU-rRNA)"/>
    <property type="evidence" value="ECO:0007669"/>
    <property type="project" value="InterPro"/>
</dbReference>
<dbReference type="Pfam" id="PF15341">
    <property type="entry name" value="SLX9"/>
    <property type="match status" value="1"/>
</dbReference>
<dbReference type="EMBL" id="JASPKY010000167">
    <property type="protein sequence ID" value="KAK9728745.1"/>
    <property type="molecule type" value="Genomic_DNA"/>
</dbReference>
<name>A0AAW1L2N7_POPJA</name>
<evidence type="ECO:0000313" key="7">
    <source>
        <dbReference type="Proteomes" id="UP001458880"/>
    </source>
</evidence>
<keyword evidence="3" id="KW-0539">Nucleus</keyword>
<dbReference type="PANTHER" id="PTHR31109:SF2">
    <property type="entry name" value="RIBOSOME BIOGENESIS PROTEIN SLX9 HOMOLOG"/>
    <property type="match status" value="1"/>
</dbReference>
<sequence length="196" mass="22424">MGKLKRPRQKLHASSKTKPPEIPKANKNVTTQAPILIQPTENLFAGIDINISNLNRKLNDDVISIKSAKSVKSTTNEGKPLSKKDKLKQRREVLLQKIDLVNQLKKELKRRKKRKNNTIIGDTNPLHDALPSLESLKKKNYVKVVAKPKAIQKSSKRKKKSLQNIAVYKKLLKNKDMQNPLKFMKDRIQEIVNNNP</sequence>
<dbReference type="InterPro" id="IPR028160">
    <property type="entry name" value="Slx9-like"/>
</dbReference>
<evidence type="ECO:0000256" key="4">
    <source>
        <dbReference type="SAM" id="Coils"/>
    </source>
</evidence>
<protein>
    <submittedName>
        <fullName evidence="6">Ribosome biogenesis protein SLX9</fullName>
    </submittedName>
</protein>
<evidence type="ECO:0000256" key="2">
    <source>
        <dbReference type="ARBA" id="ARBA00011022"/>
    </source>
</evidence>
<evidence type="ECO:0000256" key="3">
    <source>
        <dbReference type="ARBA" id="ARBA00023242"/>
    </source>
</evidence>
<feature type="coiled-coil region" evidence="4">
    <location>
        <begin position="84"/>
        <end position="118"/>
    </location>
</feature>
<feature type="compositionally biased region" description="Basic residues" evidence="5">
    <location>
        <begin position="1"/>
        <end position="15"/>
    </location>
</feature>
<dbReference type="GO" id="GO:0005730">
    <property type="term" value="C:nucleolus"/>
    <property type="evidence" value="ECO:0007669"/>
    <property type="project" value="UniProtKB-SubCell"/>
</dbReference>
<comment type="caution">
    <text evidence="6">The sequence shown here is derived from an EMBL/GenBank/DDBJ whole genome shotgun (WGS) entry which is preliminary data.</text>
</comment>
<reference evidence="6 7" key="1">
    <citation type="journal article" date="2024" name="BMC Genomics">
        <title>De novo assembly and annotation of Popillia japonica's genome with initial clues to its potential as an invasive pest.</title>
        <authorList>
            <person name="Cucini C."/>
            <person name="Boschi S."/>
            <person name="Funari R."/>
            <person name="Cardaioli E."/>
            <person name="Iannotti N."/>
            <person name="Marturano G."/>
            <person name="Paoli F."/>
            <person name="Bruttini M."/>
            <person name="Carapelli A."/>
            <person name="Frati F."/>
            <person name="Nardi F."/>
        </authorList>
    </citation>
    <scope>NUCLEOTIDE SEQUENCE [LARGE SCALE GENOMIC DNA]</scope>
    <source>
        <strain evidence="6">DMR45628</strain>
    </source>
</reference>
<organism evidence="6 7">
    <name type="scientific">Popillia japonica</name>
    <name type="common">Japanese beetle</name>
    <dbReference type="NCBI Taxonomy" id="7064"/>
    <lineage>
        <taxon>Eukaryota</taxon>
        <taxon>Metazoa</taxon>
        <taxon>Ecdysozoa</taxon>
        <taxon>Arthropoda</taxon>
        <taxon>Hexapoda</taxon>
        <taxon>Insecta</taxon>
        <taxon>Pterygota</taxon>
        <taxon>Neoptera</taxon>
        <taxon>Endopterygota</taxon>
        <taxon>Coleoptera</taxon>
        <taxon>Polyphaga</taxon>
        <taxon>Scarabaeiformia</taxon>
        <taxon>Scarabaeidae</taxon>
        <taxon>Rutelinae</taxon>
        <taxon>Popillia</taxon>
    </lineage>
</organism>
<proteinExistence type="inferred from homology"/>
<feature type="region of interest" description="Disordered" evidence="5">
    <location>
        <begin position="1"/>
        <end position="30"/>
    </location>
</feature>
<dbReference type="Proteomes" id="UP001458880">
    <property type="component" value="Unassembled WGS sequence"/>
</dbReference>
<gene>
    <name evidence="6" type="ORF">QE152_g17044</name>
</gene>
<comment type="subcellular location">
    <subcellularLocation>
        <location evidence="1">Nucleus</location>
        <location evidence="1">Nucleolus</location>
    </subcellularLocation>
</comment>
<dbReference type="PANTHER" id="PTHR31109">
    <property type="entry name" value="PROTEIN FAM207A"/>
    <property type="match status" value="1"/>
</dbReference>
<comment type="similarity">
    <text evidence="2">Belongs to the SLX9 family.</text>
</comment>
<dbReference type="GO" id="GO:0030688">
    <property type="term" value="C:preribosome, small subunit precursor"/>
    <property type="evidence" value="ECO:0007669"/>
    <property type="project" value="InterPro"/>
</dbReference>
<evidence type="ECO:0000256" key="1">
    <source>
        <dbReference type="ARBA" id="ARBA00004604"/>
    </source>
</evidence>